<organism evidence="2 4">
    <name type="scientific">Vibrio parahaemolyticus</name>
    <dbReference type="NCBI Taxonomy" id="670"/>
    <lineage>
        <taxon>Bacteria</taxon>
        <taxon>Pseudomonadati</taxon>
        <taxon>Pseudomonadota</taxon>
        <taxon>Gammaproteobacteria</taxon>
        <taxon>Vibrionales</taxon>
        <taxon>Vibrionaceae</taxon>
        <taxon>Vibrio</taxon>
    </lineage>
</organism>
<gene>
    <name evidence="2" type="ORF">IB292_22135</name>
    <name evidence="3" type="ORF">O1Q84_27920</name>
</gene>
<keyword evidence="3" id="KW-0614">Plasmid</keyword>
<sequence length="129" mass="14305">MTRQNSTLTLSKSQSATNVSPLEHESSPKNDISWCLLKLLPKHLDPSKVVSVVLRAERFGSWDTPREQWEAGFILMAVESSGREKYVKSFLLSQVSVSAIKQECGEIAKALSATLIDTTINFNQPQIGK</sequence>
<feature type="compositionally biased region" description="Polar residues" evidence="1">
    <location>
        <begin position="1"/>
        <end position="20"/>
    </location>
</feature>
<dbReference type="EMBL" id="JACVHL010000030">
    <property type="protein sequence ID" value="MCC3807724.1"/>
    <property type="molecule type" value="Genomic_DNA"/>
</dbReference>
<feature type="region of interest" description="Disordered" evidence="1">
    <location>
        <begin position="1"/>
        <end position="28"/>
    </location>
</feature>
<dbReference type="RefSeq" id="WP_193304420.1">
    <property type="nucleotide sequence ID" value="NZ_CP097872.1"/>
</dbReference>
<dbReference type="EMBL" id="CP114199">
    <property type="protein sequence ID" value="WAT93994.1"/>
    <property type="molecule type" value="Genomic_DNA"/>
</dbReference>
<evidence type="ECO:0000313" key="5">
    <source>
        <dbReference type="Proteomes" id="UP001156560"/>
    </source>
</evidence>
<evidence type="ECO:0000313" key="4">
    <source>
        <dbReference type="Proteomes" id="UP000726777"/>
    </source>
</evidence>
<name>A0A9Q3UIE4_VIBPH</name>
<dbReference type="Proteomes" id="UP000726777">
    <property type="component" value="Unassembled WGS sequence"/>
</dbReference>
<reference evidence="2" key="1">
    <citation type="submission" date="2020-09" db="EMBL/GenBank/DDBJ databases">
        <title>Genome sequence of Vibrio parahaemolyticus isolates.</title>
        <authorList>
            <person name="Hammerl J.A."/>
            <person name="Strauch E."/>
        </authorList>
    </citation>
    <scope>NUCLEOTIDE SEQUENCE</scope>
    <source>
        <strain evidence="2">17-VB00146</strain>
    </source>
</reference>
<dbReference type="AlphaFoldDB" id="A0A9Q3UIE4"/>
<evidence type="ECO:0000313" key="2">
    <source>
        <dbReference type="EMBL" id="MCC3807724.1"/>
    </source>
</evidence>
<evidence type="ECO:0000256" key="1">
    <source>
        <dbReference type="SAM" id="MobiDB-lite"/>
    </source>
</evidence>
<dbReference type="Proteomes" id="UP001156560">
    <property type="component" value="Plasmid pHLD"/>
</dbReference>
<reference evidence="3" key="2">
    <citation type="submission" date="2022-12" db="EMBL/GenBank/DDBJ databases">
        <title>Vibrio parahaemolyticus become highly virulent by producing novel Tc toxins.</title>
        <authorList>
            <person name="Yang F."/>
            <person name="You Y."/>
            <person name="Lai Q."/>
            <person name="Xu L."/>
            <person name="Li F."/>
        </authorList>
    </citation>
    <scope>NUCLEOTIDE SEQUENCE</scope>
    <source>
        <strain evidence="3">Vp-HL-202005</strain>
        <plasmid evidence="3">pHLD</plasmid>
    </source>
</reference>
<evidence type="ECO:0000313" key="3">
    <source>
        <dbReference type="EMBL" id="WAT93994.1"/>
    </source>
</evidence>
<protein>
    <submittedName>
        <fullName evidence="2">Uncharacterized protein</fullName>
    </submittedName>
</protein>
<accession>A0A9Q3UIE4</accession>
<geneLocation type="plasmid" evidence="3 5">
    <name>pHLD</name>
</geneLocation>
<proteinExistence type="predicted"/>